<proteinExistence type="predicted"/>
<protein>
    <submittedName>
        <fullName evidence="1">DUF1572 domain-containing protein</fullName>
    </submittedName>
</protein>
<dbReference type="RefSeq" id="WP_218544167.1">
    <property type="nucleotide sequence ID" value="NZ_JAGSPD010000001.1"/>
</dbReference>
<evidence type="ECO:0000313" key="2">
    <source>
        <dbReference type="Proteomes" id="UP001138894"/>
    </source>
</evidence>
<keyword evidence="2" id="KW-1185">Reference proteome</keyword>
<gene>
    <name evidence="1" type="ORF">KCG49_00205</name>
</gene>
<organism evidence="1 2">
    <name type="scientific">Winogradskyella luteola</name>
    <dbReference type="NCBI Taxonomy" id="2828330"/>
    <lineage>
        <taxon>Bacteria</taxon>
        <taxon>Pseudomonadati</taxon>
        <taxon>Bacteroidota</taxon>
        <taxon>Flavobacteriia</taxon>
        <taxon>Flavobacteriales</taxon>
        <taxon>Flavobacteriaceae</taxon>
        <taxon>Winogradskyella</taxon>
    </lineage>
</organism>
<accession>A0A9X1JQI3</accession>
<evidence type="ECO:0000313" key="1">
    <source>
        <dbReference type="EMBL" id="MBV7267607.1"/>
    </source>
</evidence>
<sequence>MKTTQLIATSLHQVYFGGNWTASNFRDNLKGVTLEIATKEVKGLNTILALSFHIHYYVKGTMDVLNGGELTIRDKFSFDYPKLQTEAEWQEFQNTMWKECKEFISLIEKLDDNALDTFLAEQKYGTYYRNLAGIIEHTHYHLGQIAIIKKFLTTA</sequence>
<name>A0A9X1JQI3_9FLAO</name>
<reference evidence="1" key="1">
    <citation type="submission" date="2021-04" db="EMBL/GenBank/DDBJ databases">
        <authorList>
            <person name="Pira H."/>
            <person name="Risdian C."/>
            <person name="Wink J."/>
        </authorList>
    </citation>
    <scope>NUCLEOTIDE SEQUENCE</scope>
    <source>
        <strain evidence="1">WHY3</strain>
    </source>
</reference>
<dbReference type="Proteomes" id="UP001138894">
    <property type="component" value="Unassembled WGS sequence"/>
</dbReference>
<comment type="caution">
    <text evidence="1">The sequence shown here is derived from an EMBL/GenBank/DDBJ whole genome shotgun (WGS) entry which is preliminary data.</text>
</comment>
<dbReference type="EMBL" id="JAGSPD010000001">
    <property type="protein sequence ID" value="MBV7267607.1"/>
    <property type="molecule type" value="Genomic_DNA"/>
</dbReference>
<dbReference type="AlphaFoldDB" id="A0A9X1JQI3"/>